<feature type="transmembrane region" description="Helical" evidence="6">
    <location>
        <begin position="63"/>
        <end position="86"/>
    </location>
</feature>
<feature type="transmembrane region" description="Helical" evidence="6">
    <location>
        <begin position="222"/>
        <end position="239"/>
    </location>
</feature>
<keyword evidence="2" id="KW-1003">Cell membrane</keyword>
<dbReference type="EMBL" id="SMKX01000006">
    <property type="protein sequence ID" value="TDD62474.1"/>
    <property type="molecule type" value="Genomic_DNA"/>
</dbReference>
<feature type="transmembrane region" description="Helical" evidence="6">
    <location>
        <begin position="120"/>
        <end position="143"/>
    </location>
</feature>
<feature type="transmembrane region" description="Helical" evidence="6">
    <location>
        <begin position="192"/>
        <end position="216"/>
    </location>
</feature>
<keyword evidence="3 6" id="KW-0812">Transmembrane</keyword>
<feature type="domain" description="ABC3 transporter permease C-terminal" evidence="7">
    <location>
        <begin position="69"/>
        <end position="179"/>
    </location>
</feature>
<dbReference type="OrthoDB" id="3811263at2"/>
<feature type="transmembrane region" description="Helical" evidence="6">
    <location>
        <begin position="158"/>
        <end position="180"/>
    </location>
</feature>
<name>A0A4R4ZW51_9ACTN</name>
<dbReference type="GO" id="GO:0005886">
    <property type="term" value="C:plasma membrane"/>
    <property type="evidence" value="ECO:0007669"/>
    <property type="project" value="UniProtKB-SubCell"/>
</dbReference>
<gene>
    <name evidence="8" type="ORF">E1263_03280</name>
</gene>
<feature type="transmembrane region" description="Helical" evidence="6">
    <location>
        <begin position="362"/>
        <end position="389"/>
    </location>
</feature>
<proteinExistence type="predicted"/>
<dbReference type="AlphaFoldDB" id="A0A4R4ZW51"/>
<evidence type="ECO:0000256" key="4">
    <source>
        <dbReference type="ARBA" id="ARBA00022989"/>
    </source>
</evidence>
<evidence type="ECO:0000259" key="7">
    <source>
        <dbReference type="Pfam" id="PF02687"/>
    </source>
</evidence>
<accession>A0A4R4ZW51</accession>
<feature type="transmembrane region" description="Helical" evidence="6">
    <location>
        <begin position="21"/>
        <end position="43"/>
    </location>
</feature>
<dbReference type="Proteomes" id="UP000295124">
    <property type="component" value="Unassembled WGS sequence"/>
</dbReference>
<evidence type="ECO:0000256" key="5">
    <source>
        <dbReference type="ARBA" id="ARBA00023136"/>
    </source>
</evidence>
<keyword evidence="9" id="KW-1185">Reference proteome</keyword>
<protein>
    <recommendedName>
        <fullName evidence="7">ABC3 transporter permease C-terminal domain-containing protein</fullName>
    </recommendedName>
</protein>
<feature type="transmembrane region" description="Helical" evidence="6">
    <location>
        <begin position="302"/>
        <end position="331"/>
    </location>
</feature>
<evidence type="ECO:0000313" key="8">
    <source>
        <dbReference type="EMBL" id="TDD62474.1"/>
    </source>
</evidence>
<dbReference type="Pfam" id="PF02687">
    <property type="entry name" value="FtsX"/>
    <property type="match status" value="1"/>
</dbReference>
<sequence length="440" mass="45950">MTIETLLLLARTRTDADRSRIRLATAALAFSGALLIDAVHIGLLGSRELSYETSSRYVTELGLRPGLIAVLVVLSALAASLAVQALRIGTAARDRRFAALELAGATKGQVRRLSTVDAGLIGLFGGLLSGPLYAILTLLFSWFPPLVRVFPGTSVTDVGVWAAVTVVLTVSGTAIGHFTYRSPATRTSSVRLPRVMGMASGAALLVIGLVSAVAYVLPAMPLTLAGLVLLWMTLAPLRIQALGRRLSASGDPARLLASARLINDTRSVARLGALLLGCAFLVGVVTQMSLEILREANSYDLAFYLTGMVMSALALVLMAAIALAALTVGVADQLVDQRRQLACLTALGVDVTFLRRVVRGQIAMVAAPALMTGTCLGLLAGPSGLATYLVEPLPLLYLAGGLAGLLLLSWGFAVGGASLAGYLLRNQLRDALDPENLRAA</sequence>
<dbReference type="RefSeq" id="WP_132165182.1">
    <property type="nucleotide sequence ID" value="NZ_SMKX01000006.1"/>
</dbReference>
<evidence type="ECO:0000256" key="2">
    <source>
        <dbReference type="ARBA" id="ARBA00022475"/>
    </source>
</evidence>
<evidence type="ECO:0000313" key="9">
    <source>
        <dbReference type="Proteomes" id="UP000295124"/>
    </source>
</evidence>
<evidence type="ECO:0000256" key="3">
    <source>
        <dbReference type="ARBA" id="ARBA00022692"/>
    </source>
</evidence>
<feature type="transmembrane region" description="Helical" evidence="6">
    <location>
        <begin position="268"/>
        <end position="290"/>
    </location>
</feature>
<comment type="caution">
    <text evidence="8">The sequence shown here is derived from an EMBL/GenBank/DDBJ whole genome shotgun (WGS) entry which is preliminary data.</text>
</comment>
<reference evidence="8 9" key="1">
    <citation type="submission" date="2019-03" db="EMBL/GenBank/DDBJ databases">
        <title>Draft genome sequences of novel Actinobacteria.</title>
        <authorList>
            <person name="Sahin N."/>
            <person name="Ay H."/>
            <person name="Saygin H."/>
        </authorList>
    </citation>
    <scope>NUCLEOTIDE SEQUENCE [LARGE SCALE GENOMIC DNA]</scope>
    <source>
        <strain evidence="8 9">JCM 13523</strain>
    </source>
</reference>
<evidence type="ECO:0000256" key="1">
    <source>
        <dbReference type="ARBA" id="ARBA00004651"/>
    </source>
</evidence>
<evidence type="ECO:0000256" key="6">
    <source>
        <dbReference type="SAM" id="Phobius"/>
    </source>
</evidence>
<organism evidence="8 9">
    <name type="scientific">Kribbella antibiotica</name>
    <dbReference type="NCBI Taxonomy" id="190195"/>
    <lineage>
        <taxon>Bacteria</taxon>
        <taxon>Bacillati</taxon>
        <taxon>Actinomycetota</taxon>
        <taxon>Actinomycetes</taxon>
        <taxon>Propionibacteriales</taxon>
        <taxon>Kribbellaceae</taxon>
        <taxon>Kribbella</taxon>
    </lineage>
</organism>
<comment type="subcellular location">
    <subcellularLocation>
        <location evidence="1">Cell membrane</location>
        <topology evidence="1">Multi-pass membrane protein</topology>
    </subcellularLocation>
</comment>
<keyword evidence="5 6" id="KW-0472">Membrane</keyword>
<keyword evidence="4 6" id="KW-1133">Transmembrane helix</keyword>
<feature type="transmembrane region" description="Helical" evidence="6">
    <location>
        <begin position="395"/>
        <end position="424"/>
    </location>
</feature>
<dbReference type="InterPro" id="IPR003838">
    <property type="entry name" value="ABC3_permease_C"/>
</dbReference>